<dbReference type="SUPFAM" id="SSF47413">
    <property type="entry name" value="lambda repressor-like DNA-binding domains"/>
    <property type="match status" value="1"/>
</dbReference>
<dbReference type="InterPro" id="IPR010982">
    <property type="entry name" value="Lambda_DNA-bd_dom_sf"/>
</dbReference>
<gene>
    <name evidence="1" type="ORF">IAC23_01610</name>
</gene>
<name>A0A9D9EDP0_9BACT</name>
<protein>
    <submittedName>
        <fullName evidence="1">DUF2442 domain-containing protein</fullName>
    </submittedName>
</protein>
<reference evidence="1" key="1">
    <citation type="submission" date="2020-10" db="EMBL/GenBank/DDBJ databases">
        <authorList>
            <person name="Gilroy R."/>
        </authorList>
    </citation>
    <scope>NUCLEOTIDE SEQUENCE</scope>
    <source>
        <strain evidence="1">D5-748</strain>
    </source>
</reference>
<accession>A0A9D9EDP0</accession>
<comment type="caution">
    <text evidence="1">The sequence shown here is derived from an EMBL/GenBank/DDBJ whole genome shotgun (WGS) entry which is preliminary data.</text>
</comment>
<dbReference type="AlphaFoldDB" id="A0A9D9EDP0"/>
<sequence length="147" mass="17030">MEKIVKIWLTDSEIWIQTEDGKTASEKFADYPRLKYATEAQRKNYTADDFGIHWEELDEDLSFEGFFQKKNGCLLYRLFMEHPELNASAVARRMGISQSLFAQYISGTKKPSEKRLNEILTTMKEIGKELMAIKTDVEDSEHPLITA</sequence>
<evidence type="ECO:0000313" key="1">
    <source>
        <dbReference type="EMBL" id="MBO8444380.1"/>
    </source>
</evidence>
<dbReference type="CDD" id="cd00093">
    <property type="entry name" value="HTH_XRE"/>
    <property type="match status" value="1"/>
</dbReference>
<dbReference type="EMBL" id="JADIMO010000019">
    <property type="protein sequence ID" value="MBO8444380.1"/>
    <property type="molecule type" value="Genomic_DNA"/>
</dbReference>
<proteinExistence type="predicted"/>
<dbReference type="Gene3D" id="3.30.2020.40">
    <property type="entry name" value="Uncharacterised protein PF10387, DUF2442"/>
    <property type="match status" value="1"/>
</dbReference>
<evidence type="ECO:0000313" key="2">
    <source>
        <dbReference type="Proteomes" id="UP000823619"/>
    </source>
</evidence>
<reference evidence="1" key="2">
    <citation type="journal article" date="2021" name="PeerJ">
        <title>Extensive microbial diversity within the chicken gut microbiome revealed by metagenomics and culture.</title>
        <authorList>
            <person name="Gilroy R."/>
            <person name="Ravi A."/>
            <person name="Getino M."/>
            <person name="Pursley I."/>
            <person name="Horton D.L."/>
            <person name="Alikhan N.F."/>
            <person name="Baker D."/>
            <person name="Gharbi K."/>
            <person name="Hall N."/>
            <person name="Watson M."/>
            <person name="Adriaenssens E.M."/>
            <person name="Foster-Nyarko E."/>
            <person name="Jarju S."/>
            <person name="Secka A."/>
            <person name="Antonio M."/>
            <person name="Oren A."/>
            <person name="Chaudhuri R.R."/>
            <person name="La Ragione R."/>
            <person name="Hildebrand F."/>
            <person name="Pallen M.J."/>
        </authorList>
    </citation>
    <scope>NUCLEOTIDE SEQUENCE</scope>
    <source>
        <strain evidence="1">D5-748</strain>
    </source>
</reference>
<dbReference type="Pfam" id="PF10387">
    <property type="entry name" value="DUF2442"/>
    <property type="match status" value="1"/>
</dbReference>
<dbReference type="InterPro" id="IPR001387">
    <property type="entry name" value="Cro/C1-type_HTH"/>
</dbReference>
<organism evidence="1 2">
    <name type="scientific">Candidatus Cryptobacteroides merdavium</name>
    <dbReference type="NCBI Taxonomy" id="2840769"/>
    <lineage>
        <taxon>Bacteria</taxon>
        <taxon>Pseudomonadati</taxon>
        <taxon>Bacteroidota</taxon>
        <taxon>Bacteroidia</taxon>
        <taxon>Bacteroidales</taxon>
        <taxon>Candidatus Cryptobacteroides</taxon>
    </lineage>
</organism>
<dbReference type="GO" id="GO:0003677">
    <property type="term" value="F:DNA binding"/>
    <property type="evidence" value="ECO:0007669"/>
    <property type="project" value="InterPro"/>
</dbReference>
<dbReference type="Proteomes" id="UP000823619">
    <property type="component" value="Unassembled WGS sequence"/>
</dbReference>
<dbReference type="InterPro" id="IPR018841">
    <property type="entry name" value="DUF2442"/>
</dbReference>